<comment type="caution">
    <text evidence="6">The sequence shown here is derived from an EMBL/GenBank/DDBJ whole genome shotgun (WGS) entry which is preliminary data.</text>
</comment>
<keyword evidence="7" id="KW-1185">Reference proteome</keyword>
<dbReference type="GO" id="GO:0009847">
    <property type="term" value="P:spore germination"/>
    <property type="evidence" value="ECO:0007669"/>
    <property type="project" value="UniProtKB-UniRule"/>
</dbReference>
<evidence type="ECO:0000256" key="3">
    <source>
        <dbReference type="ARBA" id="ARBA00023136"/>
    </source>
</evidence>
<name>A0A094WM04_ALKAL</name>
<dbReference type="Pfam" id="PF03323">
    <property type="entry name" value="GerA"/>
    <property type="match status" value="1"/>
</dbReference>
<dbReference type="InterPro" id="IPR050768">
    <property type="entry name" value="UPF0353/GerABKA_families"/>
</dbReference>
<reference evidence="6 7" key="1">
    <citation type="journal article" date="2014" name="Genome Announc.">
        <title>Draft Genome Sequence of Bacillus alcalophilus AV1934, a Classic Alkaliphile Isolated from Human Feces in 1934.</title>
        <authorList>
            <person name="Attie O."/>
            <person name="Jayaprakash A."/>
            <person name="Shah H."/>
            <person name="Paulsen I.T."/>
            <person name="Morino M."/>
            <person name="Takahashi Y."/>
            <person name="Narumi I."/>
            <person name="Sachidanandam R."/>
            <person name="Satoh K."/>
            <person name="Ito M."/>
            <person name="Krulwich T.A."/>
        </authorList>
    </citation>
    <scope>NUCLEOTIDE SEQUENCE [LARGE SCALE GENOMIC DNA]</scope>
    <source>
        <strain evidence="6 7">AV1934</strain>
    </source>
</reference>
<keyword evidence="5" id="KW-1133">Transmembrane helix</keyword>
<dbReference type="PANTHER" id="PTHR22550">
    <property type="entry name" value="SPORE GERMINATION PROTEIN"/>
    <property type="match status" value="1"/>
</dbReference>
<dbReference type="GO" id="GO:0005886">
    <property type="term" value="C:plasma membrane"/>
    <property type="evidence" value="ECO:0007669"/>
    <property type="project" value="UniProtKB-SubCell"/>
</dbReference>
<evidence type="ECO:0000256" key="4">
    <source>
        <dbReference type="PIRNR" id="PIRNR005690"/>
    </source>
</evidence>
<keyword evidence="3 4" id="KW-0472">Membrane</keyword>
<dbReference type="STRING" id="1218173.BALCAV_0212915"/>
<feature type="transmembrane region" description="Helical" evidence="5">
    <location>
        <begin position="391"/>
        <end position="414"/>
    </location>
</feature>
<dbReference type="PIRSF" id="PIRSF005690">
    <property type="entry name" value="GerBA"/>
    <property type="match status" value="1"/>
</dbReference>
<feature type="transmembrane region" description="Helical" evidence="5">
    <location>
        <begin position="267"/>
        <end position="286"/>
    </location>
</feature>
<keyword evidence="5" id="KW-0812">Transmembrane</keyword>
<comment type="subcellular location">
    <subcellularLocation>
        <location evidence="4">Cell membrane</location>
    </subcellularLocation>
    <subcellularLocation>
        <location evidence="1">Membrane</location>
        <topology evidence="1">Multi-pass membrane protein</topology>
    </subcellularLocation>
</comment>
<evidence type="ECO:0000313" key="6">
    <source>
        <dbReference type="EMBL" id="KGA96993.1"/>
    </source>
</evidence>
<gene>
    <name evidence="6" type="ORF">BALCAV_0212915</name>
</gene>
<feature type="transmembrane region" description="Helical" evidence="5">
    <location>
        <begin position="356"/>
        <end position="379"/>
    </location>
</feature>
<sequence>MIFMKLEDLSKNDDFIQREVRKERLEITFYYFKSLCDEKRITDHLITPFYELNRINELEEYIKSFEEWSFIKGEKEAIEKVFNGCVIILHEHKLYSVKLEDFEVSGIGESTDESVLQGPKDSLSENISISLNIIRNRYRKETLVSKNKKLGSTKTNINLLYDDELCDPQILAHLNNKLKDIDVDVLQSAGQLQKILMDDKWCHFPMFLTTERPDRVVVNLSQGKIVFLIEGSSWVLLGPSKFYDFFKSMDDPVELPVVGKFLISIRYIALMITLFLPAFYVAVISYSPEILKVQFALLIAGNRISVPFPSYFEIIFMMLMAEFLGEASIRLPRTISSSATTVGGLILGQAASQAGLIGNVMIVVAAAVSLSIFVIPINAMHQAIRIIRYPLIILGSLFGAIGVLIGALALIAYLCNLRSLGKPYMQLFANN</sequence>
<dbReference type="eggNOG" id="COG0697">
    <property type="taxonomic scope" value="Bacteria"/>
</dbReference>
<accession>A0A094WM04</accession>
<feature type="transmembrane region" description="Helical" evidence="5">
    <location>
        <begin position="306"/>
        <end position="324"/>
    </location>
</feature>
<comment type="similarity">
    <text evidence="2 4">Belongs to the GerABKA family.</text>
</comment>
<dbReference type="AlphaFoldDB" id="A0A094WM04"/>
<proteinExistence type="inferred from homology"/>
<evidence type="ECO:0008006" key="8">
    <source>
        <dbReference type="Google" id="ProtNLM"/>
    </source>
</evidence>
<dbReference type="PANTHER" id="PTHR22550:SF5">
    <property type="entry name" value="LEUCINE ZIPPER PROTEIN 4"/>
    <property type="match status" value="1"/>
</dbReference>
<evidence type="ECO:0000256" key="2">
    <source>
        <dbReference type="ARBA" id="ARBA00005278"/>
    </source>
</evidence>
<dbReference type="Proteomes" id="UP000002754">
    <property type="component" value="Unassembled WGS sequence"/>
</dbReference>
<evidence type="ECO:0000256" key="1">
    <source>
        <dbReference type="ARBA" id="ARBA00004141"/>
    </source>
</evidence>
<organism evidence="6 7">
    <name type="scientific">Alkalihalobacillus alcalophilus ATCC 27647 = CGMCC 1.3604</name>
    <dbReference type="NCBI Taxonomy" id="1218173"/>
    <lineage>
        <taxon>Bacteria</taxon>
        <taxon>Bacillati</taxon>
        <taxon>Bacillota</taxon>
        <taxon>Bacilli</taxon>
        <taxon>Bacillales</taxon>
        <taxon>Bacillaceae</taxon>
        <taxon>Alkalihalobacillus</taxon>
    </lineage>
</organism>
<dbReference type="EMBL" id="ALPT02000040">
    <property type="protein sequence ID" value="KGA96993.1"/>
    <property type="molecule type" value="Genomic_DNA"/>
</dbReference>
<protein>
    <recommendedName>
        <fullName evidence="8">Spore germination protein</fullName>
    </recommendedName>
</protein>
<evidence type="ECO:0000256" key="5">
    <source>
        <dbReference type="SAM" id="Phobius"/>
    </source>
</evidence>
<evidence type="ECO:0000313" key="7">
    <source>
        <dbReference type="Proteomes" id="UP000002754"/>
    </source>
</evidence>
<dbReference type="InterPro" id="IPR004995">
    <property type="entry name" value="Spore_Ger"/>
</dbReference>